<reference evidence="2" key="1">
    <citation type="submission" date="2020-06" db="EMBL/GenBank/DDBJ databases">
        <title>Nostoc edaphicum CCNP1411 genome.</title>
        <authorList>
            <person name="Fidor A."/>
            <person name="Grabski M."/>
            <person name="Gawor J."/>
            <person name="Gromadka R."/>
            <person name="Wegrzyn G."/>
            <person name="Mazur-Marzec H."/>
        </authorList>
    </citation>
    <scope>NUCLEOTIDE SEQUENCE [LARGE SCALE GENOMIC DNA]</scope>
    <source>
        <strain evidence="2">CCNP1411</strain>
    </source>
</reference>
<accession>A0A7D7Q9S2</accession>
<proteinExistence type="predicted"/>
<dbReference type="AlphaFoldDB" id="A0A7D7Q9S2"/>
<dbReference type="KEGG" id="ned:HUN01_11555"/>
<keyword evidence="2" id="KW-1185">Reference proteome</keyword>
<evidence type="ECO:0000313" key="1">
    <source>
        <dbReference type="EMBL" id="QMS88197.1"/>
    </source>
</evidence>
<gene>
    <name evidence="1" type="ORF">HUN01_11555</name>
</gene>
<evidence type="ECO:0000313" key="2">
    <source>
        <dbReference type="Proteomes" id="UP000514713"/>
    </source>
</evidence>
<dbReference type="RefSeq" id="WP_181931387.1">
    <property type="nucleotide sequence ID" value="NZ_CP054698.1"/>
</dbReference>
<protein>
    <submittedName>
        <fullName evidence="1">Uncharacterized protein</fullName>
    </submittedName>
</protein>
<sequence length="50" mass="5217">MTFDFHLAVLGELIALVQDSHAAKGRTSHKITFAASSSEGGKNIGVGFQA</sequence>
<organism evidence="1 2">
    <name type="scientific">Nostoc edaphicum CCNP1411</name>
    <dbReference type="NCBI Taxonomy" id="1472755"/>
    <lineage>
        <taxon>Bacteria</taxon>
        <taxon>Bacillati</taxon>
        <taxon>Cyanobacteriota</taxon>
        <taxon>Cyanophyceae</taxon>
        <taxon>Nostocales</taxon>
        <taxon>Nostocaceae</taxon>
        <taxon>Nostoc</taxon>
    </lineage>
</organism>
<dbReference type="EMBL" id="CP054698">
    <property type="protein sequence ID" value="QMS88197.1"/>
    <property type="molecule type" value="Genomic_DNA"/>
</dbReference>
<name>A0A7D7Q9S2_9NOSO</name>
<dbReference type="Proteomes" id="UP000514713">
    <property type="component" value="Chromosome"/>
</dbReference>